<keyword evidence="4" id="KW-1185">Reference proteome</keyword>
<dbReference type="AlphaFoldDB" id="A0A3P7M9Q9"/>
<evidence type="ECO:0000256" key="2">
    <source>
        <dbReference type="SAM" id="Phobius"/>
    </source>
</evidence>
<evidence type="ECO:0000256" key="1">
    <source>
        <dbReference type="SAM" id="MobiDB-lite"/>
    </source>
</evidence>
<protein>
    <submittedName>
        <fullName evidence="3">Uncharacterized protein</fullName>
    </submittedName>
</protein>
<evidence type="ECO:0000313" key="4">
    <source>
        <dbReference type="Proteomes" id="UP000271889"/>
    </source>
</evidence>
<feature type="region of interest" description="Disordered" evidence="1">
    <location>
        <begin position="14"/>
        <end position="33"/>
    </location>
</feature>
<keyword evidence="2" id="KW-0472">Membrane</keyword>
<dbReference type="OrthoDB" id="10577405at2759"/>
<feature type="compositionally biased region" description="Basic residues" evidence="1">
    <location>
        <begin position="88"/>
        <end position="102"/>
    </location>
</feature>
<proteinExistence type="predicted"/>
<feature type="region of interest" description="Disordered" evidence="1">
    <location>
        <begin position="135"/>
        <end position="180"/>
    </location>
</feature>
<reference evidence="3 4" key="1">
    <citation type="submission" date="2018-11" db="EMBL/GenBank/DDBJ databases">
        <authorList>
            <consortium name="Pathogen Informatics"/>
        </authorList>
    </citation>
    <scope>NUCLEOTIDE SEQUENCE [LARGE SCALE GENOMIC DNA]</scope>
</reference>
<feature type="region of interest" description="Disordered" evidence="1">
    <location>
        <begin position="79"/>
        <end position="110"/>
    </location>
</feature>
<feature type="compositionally biased region" description="Basic and acidic residues" evidence="1">
    <location>
        <begin position="164"/>
        <end position="180"/>
    </location>
</feature>
<keyword evidence="2" id="KW-0812">Transmembrane</keyword>
<dbReference type="EMBL" id="UYRV01110752">
    <property type="protein sequence ID" value="VDN26205.1"/>
    <property type="molecule type" value="Genomic_DNA"/>
</dbReference>
<feature type="transmembrane region" description="Helical" evidence="2">
    <location>
        <begin position="42"/>
        <end position="65"/>
    </location>
</feature>
<keyword evidence="2" id="KW-1133">Transmembrane helix</keyword>
<feature type="compositionally biased region" description="Polar residues" evidence="1">
    <location>
        <begin position="14"/>
        <end position="29"/>
    </location>
</feature>
<evidence type="ECO:0000313" key="3">
    <source>
        <dbReference type="EMBL" id="VDN26205.1"/>
    </source>
</evidence>
<accession>A0A3P7M9Q9</accession>
<name>A0A3P7M9Q9_CYLGO</name>
<dbReference type="Proteomes" id="UP000271889">
    <property type="component" value="Unassembled WGS sequence"/>
</dbReference>
<gene>
    <name evidence="3" type="ORF">CGOC_LOCUS10329</name>
</gene>
<sequence length="180" mass="20144">MTSSFTVEGTKALNMSVTASPNAPQTQKPGTPPEKTNLKFEVLLAIIVAGIAVIVVVALIWSCVITRRKRKQKLKLMEEIEREDEERRKKKKKKRKRKRMTRGVKPVIPLKPSQELKKALNEFLELQTQTIGSVMDEDVGASKKGSQASARIKAAGSPEEDTEKNETSKEVKTNERENDS</sequence>
<organism evidence="3 4">
    <name type="scientific">Cylicostephanus goldi</name>
    <name type="common">Nematode worm</name>
    <dbReference type="NCBI Taxonomy" id="71465"/>
    <lineage>
        <taxon>Eukaryota</taxon>
        <taxon>Metazoa</taxon>
        <taxon>Ecdysozoa</taxon>
        <taxon>Nematoda</taxon>
        <taxon>Chromadorea</taxon>
        <taxon>Rhabditida</taxon>
        <taxon>Rhabditina</taxon>
        <taxon>Rhabditomorpha</taxon>
        <taxon>Strongyloidea</taxon>
        <taxon>Strongylidae</taxon>
        <taxon>Cylicostephanus</taxon>
    </lineage>
</organism>